<feature type="region of interest" description="Disordered" evidence="1">
    <location>
        <begin position="44"/>
        <end position="65"/>
    </location>
</feature>
<feature type="domain" description="Winged helix-turn helix" evidence="2">
    <location>
        <begin position="35"/>
        <end position="65"/>
    </location>
</feature>
<proteinExistence type="predicted"/>
<evidence type="ECO:0000313" key="4">
    <source>
        <dbReference type="Proteomes" id="UP000199011"/>
    </source>
</evidence>
<gene>
    <name evidence="3" type="ORF">SAMN05421579_11271</name>
</gene>
<accession>A0A1I5AK67</accession>
<feature type="non-terminal residue" evidence="3">
    <location>
        <position position="65"/>
    </location>
</feature>
<dbReference type="Proteomes" id="UP000199011">
    <property type="component" value="Unassembled WGS sequence"/>
</dbReference>
<dbReference type="EMBL" id="FOVO01000012">
    <property type="protein sequence ID" value="SFN62818.1"/>
    <property type="molecule type" value="Genomic_DNA"/>
</dbReference>
<sequence length="65" mass="7705">MKMTLTDAQKEALELMHDTTRDGRVRDRIKAVFLMTKWLHRQGFSDKKPMGTPHKFDADKQQQFI</sequence>
<dbReference type="AlphaFoldDB" id="A0A1I5AK67"/>
<dbReference type="InterPro" id="IPR025959">
    <property type="entry name" value="Winged_HTH_dom"/>
</dbReference>
<evidence type="ECO:0000313" key="3">
    <source>
        <dbReference type="EMBL" id="SFN62818.1"/>
    </source>
</evidence>
<organism evidence="3 4">
    <name type="scientific">Xenorhabdus japonica</name>
    <dbReference type="NCBI Taxonomy" id="53341"/>
    <lineage>
        <taxon>Bacteria</taxon>
        <taxon>Pseudomonadati</taxon>
        <taxon>Pseudomonadota</taxon>
        <taxon>Gammaproteobacteria</taxon>
        <taxon>Enterobacterales</taxon>
        <taxon>Morganellaceae</taxon>
        <taxon>Xenorhabdus</taxon>
    </lineage>
</organism>
<keyword evidence="4" id="KW-1185">Reference proteome</keyword>
<dbReference type="Pfam" id="PF13592">
    <property type="entry name" value="HTH_33"/>
    <property type="match status" value="1"/>
</dbReference>
<evidence type="ECO:0000259" key="2">
    <source>
        <dbReference type="Pfam" id="PF13592"/>
    </source>
</evidence>
<dbReference type="OrthoDB" id="9813816at2"/>
<name>A0A1I5AK67_9GAMM</name>
<dbReference type="RefSeq" id="WP_139204079.1">
    <property type="nucleotide sequence ID" value="NZ_CAWRAH010000033.1"/>
</dbReference>
<evidence type="ECO:0000256" key="1">
    <source>
        <dbReference type="SAM" id="MobiDB-lite"/>
    </source>
</evidence>
<reference evidence="4" key="1">
    <citation type="submission" date="2016-10" db="EMBL/GenBank/DDBJ databases">
        <authorList>
            <person name="Varghese N."/>
            <person name="Submissions S."/>
        </authorList>
    </citation>
    <scope>NUCLEOTIDE SEQUENCE [LARGE SCALE GENOMIC DNA]</scope>
    <source>
        <strain evidence="4">DSM 16522</strain>
    </source>
</reference>
<protein>
    <submittedName>
        <fullName evidence="3">Winged helix-turn helix</fullName>
    </submittedName>
</protein>